<evidence type="ECO:0000313" key="1">
    <source>
        <dbReference type="EMBL" id="KAI6082400.1"/>
    </source>
</evidence>
<accession>A0ACC0CQ10</accession>
<dbReference type="EMBL" id="MU394372">
    <property type="protein sequence ID" value="KAI6082400.1"/>
    <property type="molecule type" value="Genomic_DNA"/>
</dbReference>
<dbReference type="Proteomes" id="UP001497680">
    <property type="component" value="Unassembled WGS sequence"/>
</dbReference>
<gene>
    <name evidence="1" type="ORF">F4821DRAFT_247252</name>
</gene>
<name>A0ACC0CQ10_9PEZI</name>
<sequence>MSGQALSFDRLRGEQLSLLSTEDELDILDLFEQVMNSSPDHNVEETSQRFVDGLTKLAPGKNLGDQSLPRSTCVTNQFTNDHLGDPGIYCLGRVRERGSEGMKV</sequence>
<protein>
    <submittedName>
        <fullName evidence="1">Uncharacterized protein</fullName>
    </submittedName>
</protein>
<organism evidence="1 2">
    <name type="scientific">Hypoxylon rubiginosum</name>
    <dbReference type="NCBI Taxonomy" id="110542"/>
    <lineage>
        <taxon>Eukaryota</taxon>
        <taxon>Fungi</taxon>
        <taxon>Dikarya</taxon>
        <taxon>Ascomycota</taxon>
        <taxon>Pezizomycotina</taxon>
        <taxon>Sordariomycetes</taxon>
        <taxon>Xylariomycetidae</taxon>
        <taxon>Xylariales</taxon>
        <taxon>Hypoxylaceae</taxon>
        <taxon>Hypoxylon</taxon>
    </lineage>
</organism>
<proteinExistence type="predicted"/>
<evidence type="ECO:0000313" key="2">
    <source>
        <dbReference type="Proteomes" id="UP001497680"/>
    </source>
</evidence>
<comment type="caution">
    <text evidence="1">The sequence shown here is derived from an EMBL/GenBank/DDBJ whole genome shotgun (WGS) entry which is preliminary data.</text>
</comment>
<keyword evidence="2" id="KW-1185">Reference proteome</keyword>
<reference evidence="1 2" key="1">
    <citation type="journal article" date="2022" name="New Phytol.">
        <title>Ecological generalism drives hyperdiversity of secondary metabolite gene clusters in xylarialean endophytes.</title>
        <authorList>
            <person name="Franco M.E.E."/>
            <person name="Wisecaver J.H."/>
            <person name="Arnold A.E."/>
            <person name="Ju Y.M."/>
            <person name="Slot J.C."/>
            <person name="Ahrendt S."/>
            <person name="Moore L.P."/>
            <person name="Eastman K.E."/>
            <person name="Scott K."/>
            <person name="Konkel Z."/>
            <person name="Mondo S.J."/>
            <person name="Kuo A."/>
            <person name="Hayes R.D."/>
            <person name="Haridas S."/>
            <person name="Andreopoulos B."/>
            <person name="Riley R."/>
            <person name="LaButti K."/>
            <person name="Pangilinan J."/>
            <person name="Lipzen A."/>
            <person name="Amirebrahimi M."/>
            <person name="Yan J."/>
            <person name="Adam C."/>
            <person name="Keymanesh K."/>
            <person name="Ng V."/>
            <person name="Louie K."/>
            <person name="Northen T."/>
            <person name="Drula E."/>
            <person name="Henrissat B."/>
            <person name="Hsieh H.M."/>
            <person name="Youens-Clark K."/>
            <person name="Lutzoni F."/>
            <person name="Miadlikowska J."/>
            <person name="Eastwood D.C."/>
            <person name="Hamelin R.C."/>
            <person name="Grigoriev I.V."/>
            <person name="U'Ren J.M."/>
        </authorList>
    </citation>
    <scope>NUCLEOTIDE SEQUENCE [LARGE SCALE GENOMIC DNA]</scope>
    <source>
        <strain evidence="1 2">ER1909</strain>
    </source>
</reference>